<proteinExistence type="predicted"/>
<protein>
    <submittedName>
        <fullName evidence="1">Uncharacterized protein</fullName>
    </submittedName>
</protein>
<sequence>MFIKLISYSRYIQWTLSFYFTLSRRTGGRIARRELKYWAFSSAGPDFDWTTIDPEKAAHQAASVYWE</sequence>
<evidence type="ECO:0000313" key="2">
    <source>
        <dbReference type="Proteomes" id="UP000239181"/>
    </source>
</evidence>
<evidence type="ECO:0000313" key="1">
    <source>
        <dbReference type="EMBL" id="PRD16101.1"/>
    </source>
</evidence>
<dbReference type="Proteomes" id="UP000239181">
    <property type="component" value="Unassembled WGS sequence"/>
</dbReference>
<dbReference type="RefSeq" id="WP_105592234.1">
    <property type="nucleotide sequence ID" value="NZ_PDET01000004.1"/>
</dbReference>
<gene>
    <name evidence="1" type="ORF">CQW29_08190</name>
</gene>
<name>A0A2S9IE89_9GAMM</name>
<dbReference type="AlphaFoldDB" id="A0A2S9IE89"/>
<organism evidence="1 2">
    <name type="scientific">Pantoea coffeiphila</name>
    <dbReference type="NCBI Taxonomy" id="1465635"/>
    <lineage>
        <taxon>Bacteria</taxon>
        <taxon>Pseudomonadati</taxon>
        <taxon>Pseudomonadota</taxon>
        <taxon>Gammaproteobacteria</taxon>
        <taxon>Enterobacterales</taxon>
        <taxon>Erwiniaceae</taxon>
        <taxon>Pantoea</taxon>
    </lineage>
</organism>
<keyword evidence="2" id="KW-1185">Reference proteome</keyword>
<reference evidence="1 2" key="1">
    <citation type="submission" date="2017-10" db="EMBL/GenBank/DDBJ databases">
        <title>Draft genome of two endophytic bacteria isolated from 'guarana' Paullinia cupana (Mart.) Ducke.</title>
        <authorList>
            <person name="Siqueira K.A."/>
            <person name="Liotti R.G."/>
            <person name="Mendes T.A."/>
            <person name="Soares M.A."/>
        </authorList>
    </citation>
    <scope>NUCLEOTIDE SEQUENCE [LARGE SCALE GENOMIC DNA]</scope>
    <source>
        <strain evidence="1 2">342</strain>
    </source>
</reference>
<comment type="caution">
    <text evidence="1">The sequence shown here is derived from an EMBL/GenBank/DDBJ whole genome shotgun (WGS) entry which is preliminary data.</text>
</comment>
<dbReference type="EMBL" id="PDET01000004">
    <property type="protein sequence ID" value="PRD16101.1"/>
    <property type="molecule type" value="Genomic_DNA"/>
</dbReference>
<accession>A0A2S9IE89</accession>